<evidence type="ECO:0000313" key="1">
    <source>
        <dbReference type="EMBL" id="GBP06963.1"/>
    </source>
</evidence>
<gene>
    <name evidence="1" type="ORF">EVAR_4404_1</name>
</gene>
<protein>
    <submittedName>
        <fullName evidence="1">Uncharacterized protein</fullName>
    </submittedName>
</protein>
<proteinExistence type="predicted"/>
<name>A0A4C1SXH3_EUMVA</name>
<comment type="caution">
    <text evidence="1">The sequence shown here is derived from an EMBL/GenBank/DDBJ whole genome shotgun (WGS) entry which is preliminary data.</text>
</comment>
<dbReference type="Proteomes" id="UP000299102">
    <property type="component" value="Unassembled WGS sequence"/>
</dbReference>
<dbReference type="AlphaFoldDB" id="A0A4C1SXH3"/>
<keyword evidence="2" id="KW-1185">Reference proteome</keyword>
<organism evidence="1 2">
    <name type="scientific">Eumeta variegata</name>
    <name type="common">Bagworm moth</name>
    <name type="synonym">Eumeta japonica</name>
    <dbReference type="NCBI Taxonomy" id="151549"/>
    <lineage>
        <taxon>Eukaryota</taxon>
        <taxon>Metazoa</taxon>
        <taxon>Ecdysozoa</taxon>
        <taxon>Arthropoda</taxon>
        <taxon>Hexapoda</taxon>
        <taxon>Insecta</taxon>
        <taxon>Pterygota</taxon>
        <taxon>Neoptera</taxon>
        <taxon>Endopterygota</taxon>
        <taxon>Lepidoptera</taxon>
        <taxon>Glossata</taxon>
        <taxon>Ditrysia</taxon>
        <taxon>Tineoidea</taxon>
        <taxon>Psychidae</taxon>
        <taxon>Oiketicinae</taxon>
        <taxon>Eumeta</taxon>
    </lineage>
</organism>
<reference evidence="1 2" key="1">
    <citation type="journal article" date="2019" name="Commun. Biol.">
        <title>The bagworm genome reveals a unique fibroin gene that provides high tensile strength.</title>
        <authorList>
            <person name="Kono N."/>
            <person name="Nakamura H."/>
            <person name="Ohtoshi R."/>
            <person name="Tomita M."/>
            <person name="Numata K."/>
            <person name="Arakawa K."/>
        </authorList>
    </citation>
    <scope>NUCLEOTIDE SEQUENCE [LARGE SCALE GENOMIC DNA]</scope>
</reference>
<sequence>MSGVSISPSGFYRRRLSAQRLHSCILVASHVVGYKSQEGFQNAGAGVRGRAVHSGHRFPNVTFEADGAEGVACLSDVMSGGRRGVDGVRGRSALTQPVHVTAETRPRCAETNRLRYFIALLTYLAVNPFKEYTNMAAIRKWLTAAHGRSQPQNSN</sequence>
<accession>A0A4C1SXH3</accession>
<evidence type="ECO:0000313" key="2">
    <source>
        <dbReference type="Proteomes" id="UP000299102"/>
    </source>
</evidence>
<dbReference type="EMBL" id="BGZK01000024">
    <property type="protein sequence ID" value="GBP06963.1"/>
    <property type="molecule type" value="Genomic_DNA"/>
</dbReference>